<evidence type="ECO:0000256" key="9">
    <source>
        <dbReference type="ARBA" id="ARBA00023136"/>
    </source>
</evidence>
<keyword evidence="12" id="KW-1185">Reference proteome</keyword>
<dbReference type="RefSeq" id="WP_328984414.1">
    <property type="nucleotide sequence ID" value="NZ_CP121472.1"/>
</dbReference>
<comment type="function">
    <text evidence="1">Required for nicotinamide riboside transport across the inner membrane.</text>
</comment>
<evidence type="ECO:0000256" key="8">
    <source>
        <dbReference type="ARBA" id="ARBA00022989"/>
    </source>
</evidence>
<feature type="transmembrane region" description="Helical" evidence="10">
    <location>
        <begin position="120"/>
        <end position="140"/>
    </location>
</feature>
<gene>
    <name evidence="11" type="primary">pnuC</name>
    <name evidence="11" type="ORF">Thiowin_03745</name>
</gene>
<protein>
    <recommendedName>
        <fullName evidence="4">Nicotinamide riboside transporter PnuC</fullName>
    </recommendedName>
</protein>
<feature type="transmembrane region" description="Helical" evidence="10">
    <location>
        <begin position="6"/>
        <end position="26"/>
    </location>
</feature>
<evidence type="ECO:0000256" key="1">
    <source>
        <dbReference type="ARBA" id="ARBA00002672"/>
    </source>
</evidence>
<accession>A0ABZ0SCP2</accession>
<comment type="similarity">
    <text evidence="3">Belongs to the nicotinamide ribonucleoside (NR) uptake permease (TC 4.B.1) family.</text>
</comment>
<feature type="transmembrane region" description="Helical" evidence="10">
    <location>
        <begin position="170"/>
        <end position="188"/>
    </location>
</feature>
<dbReference type="EMBL" id="CP121472">
    <property type="protein sequence ID" value="WPL18662.1"/>
    <property type="molecule type" value="Genomic_DNA"/>
</dbReference>
<dbReference type="InterPro" id="IPR006419">
    <property type="entry name" value="NMN_transpt_PnuC"/>
</dbReference>
<dbReference type="NCBIfam" id="TIGR01528">
    <property type="entry name" value="NMN_trans_PnuC"/>
    <property type="match status" value="1"/>
</dbReference>
<evidence type="ECO:0000256" key="6">
    <source>
        <dbReference type="ARBA" id="ARBA00022475"/>
    </source>
</evidence>
<keyword evidence="9 10" id="KW-0472">Membrane</keyword>
<feature type="transmembrane region" description="Helical" evidence="10">
    <location>
        <begin position="147"/>
        <end position="164"/>
    </location>
</feature>
<keyword evidence="8 10" id="KW-1133">Transmembrane helix</keyword>
<feature type="transmembrane region" description="Helical" evidence="10">
    <location>
        <begin position="58"/>
        <end position="76"/>
    </location>
</feature>
<feature type="transmembrane region" description="Helical" evidence="10">
    <location>
        <begin position="33"/>
        <end position="52"/>
    </location>
</feature>
<keyword evidence="6" id="KW-1003">Cell membrane</keyword>
<reference evidence="11 12" key="1">
    <citation type="journal article" date="2023" name="Microorganisms">
        <title>Thiorhodovibrio frisius and Trv. litoralis spp. nov., Two Novel Members from a Clade of Fastidious Purple Sulfur Bacteria That Exhibit Unique Red-Shifted Light-Harvesting Capabilities.</title>
        <authorList>
            <person name="Methner A."/>
            <person name="Kuzyk S.B."/>
            <person name="Petersen J."/>
            <person name="Bauer S."/>
            <person name="Brinkmann H."/>
            <person name="Sichau K."/>
            <person name="Wanner G."/>
            <person name="Wolf J."/>
            <person name="Neumann-Schaal M."/>
            <person name="Henke P."/>
            <person name="Tank M."/>
            <person name="Sproer C."/>
            <person name="Bunk B."/>
            <person name="Overmann J."/>
        </authorList>
    </citation>
    <scope>NUCLEOTIDE SEQUENCE [LARGE SCALE GENOMIC DNA]</scope>
    <source>
        <strain evidence="11 12">DSM 6702</strain>
    </source>
</reference>
<evidence type="ECO:0000256" key="10">
    <source>
        <dbReference type="SAM" id="Phobius"/>
    </source>
</evidence>
<evidence type="ECO:0000256" key="2">
    <source>
        <dbReference type="ARBA" id="ARBA00004651"/>
    </source>
</evidence>
<organism evidence="11 12">
    <name type="scientific">Thiorhodovibrio winogradskyi</name>
    <dbReference type="NCBI Taxonomy" id="77007"/>
    <lineage>
        <taxon>Bacteria</taxon>
        <taxon>Pseudomonadati</taxon>
        <taxon>Pseudomonadota</taxon>
        <taxon>Gammaproteobacteria</taxon>
        <taxon>Chromatiales</taxon>
        <taxon>Chromatiaceae</taxon>
        <taxon>Thiorhodovibrio</taxon>
    </lineage>
</organism>
<sequence length="201" mass="22869">MTDILNNMMMAIEATAVVFGFLCVWLTIRQSIWCWPTGLVQVVLYLVIFHQVKLYSDMLLHGIYVLMQVYGWYWWLHGGRDRGALAVSRLEGRARLGWLLLVMVASLLWGYLMATHTDAALPYADAFTTVASLVAQWLLARKKLESWLLWIAVDLAAIGIYWHKALYLTAGLYAAFLVLAVFGLLAWYQSQREQQAAPQPA</sequence>
<feature type="transmembrane region" description="Helical" evidence="10">
    <location>
        <begin position="96"/>
        <end position="114"/>
    </location>
</feature>
<evidence type="ECO:0000256" key="4">
    <source>
        <dbReference type="ARBA" id="ARBA00017522"/>
    </source>
</evidence>
<evidence type="ECO:0000256" key="3">
    <source>
        <dbReference type="ARBA" id="ARBA00006669"/>
    </source>
</evidence>
<dbReference type="PANTHER" id="PTHR36122:SF2">
    <property type="entry name" value="NICOTINAMIDE RIBOSIDE TRANSPORTER PNUC"/>
    <property type="match status" value="1"/>
</dbReference>
<keyword evidence="5" id="KW-0813">Transport</keyword>
<proteinExistence type="inferred from homology"/>
<evidence type="ECO:0000256" key="7">
    <source>
        <dbReference type="ARBA" id="ARBA00022692"/>
    </source>
</evidence>
<dbReference type="PANTHER" id="PTHR36122">
    <property type="entry name" value="NICOTINAMIDE RIBOSIDE TRANSPORTER PNUC"/>
    <property type="match status" value="1"/>
</dbReference>
<comment type="subcellular location">
    <subcellularLocation>
        <location evidence="2">Cell membrane</location>
        <topology evidence="2">Multi-pass membrane protein</topology>
    </subcellularLocation>
</comment>
<dbReference type="Proteomes" id="UP001432180">
    <property type="component" value="Chromosome"/>
</dbReference>
<evidence type="ECO:0000313" key="11">
    <source>
        <dbReference type="EMBL" id="WPL18662.1"/>
    </source>
</evidence>
<name>A0ABZ0SCP2_9GAMM</name>
<dbReference type="Pfam" id="PF04973">
    <property type="entry name" value="NMN_transporter"/>
    <property type="match status" value="1"/>
</dbReference>
<evidence type="ECO:0000256" key="5">
    <source>
        <dbReference type="ARBA" id="ARBA00022448"/>
    </source>
</evidence>
<keyword evidence="7 10" id="KW-0812">Transmembrane</keyword>
<evidence type="ECO:0000313" key="12">
    <source>
        <dbReference type="Proteomes" id="UP001432180"/>
    </source>
</evidence>